<dbReference type="Proteomes" id="UP000270866">
    <property type="component" value="Chromosome 1"/>
</dbReference>
<dbReference type="PANTHER" id="PTHR16943">
    <property type="entry name" value="2-METHYLCITRATE DEHYDRATASE-RELATED"/>
    <property type="match status" value="1"/>
</dbReference>
<evidence type="ECO:0000256" key="1">
    <source>
        <dbReference type="ARBA" id="ARBA00006174"/>
    </source>
</evidence>
<dbReference type="PANTHER" id="PTHR16943:SF8">
    <property type="entry name" value="2-METHYLCITRATE DEHYDRATASE"/>
    <property type="match status" value="1"/>
</dbReference>
<dbReference type="GO" id="GO:0016829">
    <property type="term" value="F:lyase activity"/>
    <property type="evidence" value="ECO:0007669"/>
    <property type="project" value="InterPro"/>
</dbReference>
<evidence type="ECO:0000259" key="3">
    <source>
        <dbReference type="Pfam" id="PF19305"/>
    </source>
</evidence>
<dbReference type="InterPro" id="IPR036148">
    <property type="entry name" value="MmgE/PrpD_sf"/>
</dbReference>
<gene>
    <name evidence="4" type="ORF">BFJ65_g923</name>
</gene>
<dbReference type="InterPro" id="IPR042188">
    <property type="entry name" value="MmgE/PrpD_sf_2"/>
</dbReference>
<comment type="caution">
    <text evidence="4">The sequence shown here is derived from an EMBL/GenBank/DDBJ whole genome shotgun (WGS) entry which is preliminary data.</text>
</comment>
<dbReference type="Pfam" id="PF03972">
    <property type="entry name" value="MmgE_PrpD_N"/>
    <property type="match status" value="1"/>
</dbReference>
<evidence type="ECO:0000313" key="5">
    <source>
        <dbReference type="Proteomes" id="UP000270866"/>
    </source>
</evidence>
<dbReference type="AlphaFoldDB" id="A0A3L6P522"/>
<proteinExistence type="inferred from homology"/>
<feature type="domain" description="MmgE/PrpD C-terminal" evidence="3">
    <location>
        <begin position="130"/>
        <end position="245"/>
    </location>
</feature>
<dbReference type="InterPro" id="IPR005656">
    <property type="entry name" value="MmgE_PrpD"/>
</dbReference>
<dbReference type="InterPro" id="IPR042183">
    <property type="entry name" value="MmgE/PrpD_sf_1"/>
</dbReference>
<dbReference type="Gene3D" id="3.30.1330.120">
    <property type="entry name" value="2-methylcitrate dehydratase PrpD"/>
    <property type="match status" value="1"/>
</dbReference>
<dbReference type="InterPro" id="IPR045337">
    <property type="entry name" value="MmgE_PrpD_C"/>
</dbReference>
<feature type="domain" description="MmgE/PrpD N-terminal" evidence="2">
    <location>
        <begin position="2"/>
        <end position="92"/>
    </location>
</feature>
<evidence type="ECO:0000313" key="4">
    <source>
        <dbReference type="EMBL" id="RKK28982.1"/>
    </source>
</evidence>
<dbReference type="SUPFAM" id="SSF103378">
    <property type="entry name" value="2-methylcitrate dehydratase PrpD"/>
    <property type="match status" value="1"/>
</dbReference>
<protein>
    <submittedName>
        <fullName evidence="4">Uncharacterized protein</fullName>
    </submittedName>
</protein>
<organism evidence="4 5">
    <name type="scientific">Fusarium oxysporum f. sp. cepae</name>
    <dbReference type="NCBI Taxonomy" id="396571"/>
    <lineage>
        <taxon>Eukaryota</taxon>
        <taxon>Fungi</taxon>
        <taxon>Dikarya</taxon>
        <taxon>Ascomycota</taxon>
        <taxon>Pezizomycotina</taxon>
        <taxon>Sordariomycetes</taxon>
        <taxon>Hypocreomycetidae</taxon>
        <taxon>Hypocreales</taxon>
        <taxon>Nectriaceae</taxon>
        <taxon>Fusarium</taxon>
        <taxon>Fusarium oxysporum species complex</taxon>
    </lineage>
</organism>
<evidence type="ECO:0000259" key="2">
    <source>
        <dbReference type="Pfam" id="PF03972"/>
    </source>
</evidence>
<name>A0A3L6P522_FUSOX</name>
<dbReference type="InterPro" id="IPR045336">
    <property type="entry name" value="MmgE_PrpD_N"/>
</dbReference>
<dbReference type="Gene3D" id="1.10.4100.10">
    <property type="entry name" value="2-methylcitrate dehydratase PrpD"/>
    <property type="match status" value="1"/>
</dbReference>
<dbReference type="EMBL" id="MRCU01000001">
    <property type="protein sequence ID" value="RKK28982.1"/>
    <property type="molecule type" value="Genomic_DNA"/>
</dbReference>
<reference evidence="4 5" key="1">
    <citation type="journal article" date="2018" name="Sci. Rep.">
        <title>Characterisation of pathogen-specific regions and novel effector candidates in Fusarium oxysporum f. sp. cepae.</title>
        <authorList>
            <person name="Armitage A.D."/>
            <person name="Taylor A."/>
            <person name="Sobczyk M.K."/>
            <person name="Baxter L."/>
            <person name="Greenfield B.P."/>
            <person name="Bates H.J."/>
            <person name="Wilson F."/>
            <person name="Jackson A.C."/>
            <person name="Ott S."/>
            <person name="Harrison R.J."/>
            <person name="Clarkson J.P."/>
        </authorList>
    </citation>
    <scope>NUCLEOTIDE SEQUENCE [LARGE SCALE GENOMIC DNA]</scope>
    <source>
        <strain evidence="4 5">FoC_Fus2</strain>
    </source>
</reference>
<accession>A0A3L6P522</accession>
<dbReference type="Pfam" id="PF19305">
    <property type="entry name" value="MmgE_PrpD_C"/>
    <property type="match status" value="1"/>
</dbReference>
<sequence>MHITSTVRSIGATVAVSKILGLSPTKTTHAIGLAATQVTGLREMFGSYCKSFHVGRSAQNGLLAAVMAEGGYTSSQGALEAKRGWATVAGTNKPDVLQNLDLWLGTENEDGLAGQSTGRWEILRNSFKPSPPAQIESIAAQVHLLVLEPAGKKTPKDGLEAKFSVYHSGACGLLLGRVTSSDYEDNIVLEPAVIAIRDRTTAKIDTSIAADSARVTVALEDGEVFTKYVEHAVGSCADPLSDAKL</sequence>
<comment type="similarity">
    <text evidence="1">Belongs to the PrpD family.</text>
</comment>